<accession>A0A2W7NFA4</accession>
<dbReference type="Proteomes" id="UP000248916">
    <property type="component" value="Unassembled WGS sequence"/>
</dbReference>
<sequence length="150" mass="16501">MTQSPGPVYAPRLRRVLAPWRVGSLGLRVHWIDARENETPPRPLLDAARDHAASVLPETVEEEGGAVGVGFVVLHRGEAGTWLLMDWWAHGDILCQRLSRSDPDATDFVSMDDRPLSACVWELEPIAEERARFVATMMNGAPDAAAYLGS</sequence>
<reference evidence="1 2" key="1">
    <citation type="submission" date="2018-06" db="EMBL/GenBank/DDBJ databases">
        <title>Genomic Encyclopedia of Archaeal and Bacterial Type Strains, Phase II (KMG-II): from individual species to whole genera.</title>
        <authorList>
            <person name="Goeker M."/>
        </authorList>
    </citation>
    <scope>NUCLEOTIDE SEQUENCE [LARGE SCALE GENOMIC DNA]</scope>
    <source>
        <strain evidence="1 2">DSM 22009</strain>
    </source>
</reference>
<protein>
    <submittedName>
        <fullName evidence="1">Uncharacterized protein</fullName>
    </submittedName>
</protein>
<comment type="caution">
    <text evidence="1">The sequence shown here is derived from an EMBL/GenBank/DDBJ whole genome shotgun (WGS) entry which is preliminary data.</text>
</comment>
<name>A0A2W7NFA4_9RHOB</name>
<dbReference type="RefSeq" id="WP_146259384.1">
    <property type="nucleotide sequence ID" value="NZ_QKZL01000002.1"/>
</dbReference>
<dbReference type="EMBL" id="QKZL01000002">
    <property type="protein sequence ID" value="PZX19105.1"/>
    <property type="molecule type" value="Genomic_DNA"/>
</dbReference>
<keyword evidence="2" id="KW-1185">Reference proteome</keyword>
<dbReference type="OrthoDB" id="8081243at2"/>
<gene>
    <name evidence="1" type="ORF">LX81_00805</name>
</gene>
<evidence type="ECO:0000313" key="1">
    <source>
        <dbReference type="EMBL" id="PZX19105.1"/>
    </source>
</evidence>
<proteinExistence type="predicted"/>
<evidence type="ECO:0000313" key="2">
    <source>
        <dbReference type="Proteomes" id="UP000248916"/>
    </source>
</evidence>
<organism evidence="1 2">
    <name type="scientific">Palleronia aestuarii</name>
    <dbReference type="NCBI Taxonomy" id="568105"/>
    <lineage>
        <taxon>Bacteria</taxon>
        <taxon>Pseudomonadati</taxon>
        <taxon>Pseudomonadota</taxon>
        <taxon>Alphaproteobacteria</taxon>
        <taxon>Rhodobacterales</taxon>
        <taxon>Roseobacteraceae</taxon>
        <taxon>Palleronia</taxon>
    </lineage>
</organism>
<dbReference type="AlphaFoldDB" id="A0A2W7NFA4"/>